<gene>
    <name evidence="1" type="ORF">JOB18_036337</name>
</gene>
<proteinExistence type="predicted"/>
<dbReference type="AlphaFoldDB" id="A0AAV6Q821"/>
<comment type="caution">
    <text evidence="1">The sequence shown here is derived from an EMBL/GenBank/DDBJ whole genome shotgun (WGS) entry which is preliminary data.</text>
</comment>
<dbReference type="EMBL" id="JAGKHQ010000019">
    <property type="protein sequence ID" value="KAG7483011.1"/>
    <property type="molecule type" value="Genomic_DNA"/>
</dbReference>
<sequence length="111" mass="12557">MGRVSPISCCRRETLAYPCPQAGSRPRSSDDSRLHSDTLTYSVCSCNPQPQQQEYVYELELDRSRRVAFLNESLRRLQYYAFKAEAAHARWTSSLFGSAGELVNWSCSTGP</sequence>
<evidence type="ECO:0000313" key="2">
    <source>
        <dbReference type="Proteomes" id="UP000693946"/>
    </source>
</evidence>
<name>A0AAV6Q821_SOLSE</name>
<evidence type="ECO:0000313" key="1">
    <source>
        <dbReference type="EMBL" id="KAG7483011.1"/>
    </source>
</evidence>
<reference evidence="1 2" key="1">
    <citation type="journal article" date="2021" name="Sci. Rep.">
        <title>Chromosome anchoring in Senegalese sole (Solea senegalensis) reveals sex-associated markers and genome rearrangements in flatfish.</title>
        <authorList>
            <person name="Guerrero-Cozar I."/>
            <person name="Gomez-Garrido J."/>
            <person name="Berbel C."/>
            <person name="Martinez-Blanch J.F."/>
            <person name="Alioto T."/>
            <person name="Claros M.G."/>
            <person name="Gagnaire P.A."/>
            <person name="Manchado M."/>
        </authorList>
    </citation>
    <scope>NUCLEOTIDE SEQUENCE [LARGE SCALE GENOMIC DNA]</scope>
    <source>
        <strain evidence="1">Sse05_10M</strain>
    </source>
</reference>
<organism evidence="1 2">
    <name type="scientific">Solea senegalensis</name>
    <name type="common">Senegalese sole</name>
    <dbReference type="NCBI Taxonomy" id="28829"/>
    <lineage>
        <taxon>Eukaryota</taxon>
        <taxon>Metazoa</taxon>
        <taxon>Chordata</taxon>
        <taxon>Craniata</taxon>
        <taxon>Vertebrata</taxon>
        <taxon>Euteleostomi</taxon>
        <taxon>Actinopterygii</taxon>
        <taxon>Neopterygii</taxon>
        <taxon>Teleostei</taxon>
        <taxon>Neoteleostei</taxon>
        <taxon>Acanthomorphata</taxon>
        <taxon>Carangaria</taxon>
        <taxon>Pleuronectiformes</taxon>
        <taxon>Pleuronectoidei</taxon>
        <taxon>Soleidae</taxon>
        <taxon>Solea</taxon>
    </lineage>
</organism>
<protein>
    <submittedName>
        <fullName evidence="1">Uncharacterized protein</fullName>
    </submittedName>
</protein>
<keyword evidence="2" id="KW-1185">Reference proteome</keyword>
<dbReference type="Proteomes" id="UP000693946">
    <property type="component" value="Linkage Group LG7"/>
</dbReference>
<accession>A0AAV6Q821</accession>